<dbReference type="Pfam" id="PF12796">
    <property type="entry name" value="Ank_2"/>
    <property type="match status" value="3"/>
</dbReference>
<feature type="repeat" description="ANK" evidence="7">
    <location>
        <begin position="148"/>
        <end position="180"/>
    </location>
</feature>
<feature type="domain" description="PGG" evidence="9">
    <location>
        <begin position="416"/>
        <end position="525"/>
    </location>
</feature>
<dbReference type="PROSITE" id="PS50297">
    <property type="entry name" value="ANK_REP_REGION"/>
    <property type="match status" value="4"/>
</dbReference>
<feature type="transmembrane region" description="Helical" evidence="8">
    <location>
        <begin position="423"/>
        <end position="445"/>
    </location>
</feature>
<keyword evidence="5 7" id="KW-0040">ANK repeat</keyword>
<feature type="transmembrane region" description="Helical" evidence="8">
    <location>
        <begin position="507"/>
        <end position="526"/>
    </location>
</feature>
<evidence type="ECO:0000256" key="3">
    <source>
        <dbReference type="ARBA" id="ARBA00022737"/>
    </source>
</evidence>
<feature type="repeat" description="ANK" evidence="7">
    <location>
        <begin position="68"/>
        <end position="90"/>
    </location>
</feature>
<dbReference type="EMBL" id="JAINDJ010000003">
    <property type="protein sequence ID" value="KAG9454771.1"/>
    <property type="molecule type" value="Genomic_DNA"/>
</dbReference>
<feature type="repeat" description="ANK" evidence="7">
    <location>
        <begin position="182"/>
        <end position="203"/>
    </location>
</feature>
<feature type="repeat" description="ANK" evidence="7">
    <location>
        <begin position="216"/>
        <end position="248"/>
    </location>
</feature>
<dbReference type="AlphaFoldDB" id="A0AAV7F4K8"/>
<keyword evidence="4 8" id="KW-1133">Transmembrane helix</keyword>
<dbReference type="Proteomes" id="UP000825729">
    <property type="component" value="Unassembled WGS sequence"/>
</dbReference>
<evidence type="ECO:0000256" key="5">
    <source>
        <dbReference type="ARBA" id="ARBA00023043"/>
    </source>
</evidence>
<feature type="transmembrane region" description="Helical" evidence="8">
    <location>
        <begin position="466"/>
        <end position="487"/>
    </location>
</feature>
<dbReference type="Gene3D" id="1.25.40.20">
    <property type="entry name" value="Ankyrin repeat-containing domain"/>
    <property type="match status" value="3"/>
</dbReference>
<keyword evidence="11" id="KW-1185">Reference proteome</keyword>
<comment type="caution">
    <text evidence="10">The sequence shown here is derived from an EMBL/GenBank/DDBJ whole genome shotgun (WGS) entry which is preliminary data.</text>
</comment>
<evidence type="ECO:0000256" key="1">
    <source>
        <dbReference type="ARBA" id="ARBA00004141"/>
    </source>
</evidence>
<comment type="subcellular location">
    <subcellularLocation>
        <location evidence="1">Membrane</location>
        <topology evidence="1">Multi-pass membrane protein</topology>
    </subcellularLocation>
</comment>
<dbReference type="PANTHER" id="PTHR24186:SF50">
    <property type="entry name" value="ANKYRIN REPEAT-CONTAINING PROTEIN ITN1-LIKE ISOFORM X1"/>
    <property type="match status" value="1"/>
</dbReference>
<evidence type="ECO:0000313" key="10">
    <source>
        <dbReference type="EMBL" id="KAG9454771.1"/>
    </source>
</evidence>
<reference evidence="10 11" key="1">
    <citation type="submission" date="2021-07" db="EMBL/GenBank/DDBJ databases">
        <title>The Aristolochia fimbriata genome: insights into angiosperm evolution, floral development and chemical biosynthesis.</title>
        <authorList>
            <person name="Jiao Y."/>
        </authorList>
    </citation>
    <scope>NUCLEOTIDE SEQUENCE [LARGE SCALE GENOMIC DNA]</scope>
    <source>
        <strain evidence="10">IBCAS-2021</strain>
        <tissue evidence="10">Leaf</tissue>
    </source>
</reference>
<feature type="transmembrane region" description="Helical" evidence="8">
    <location>
        <begin position="531"/>
        <end position="553"/>
    </location>
</feature>
<evidence type="ECO:0000256" key="2">
    <source>
        <dbReference type="ARBA" id="ARBA00022692"/>
    </source>
</evidence>
<dbReference type="Pfam" id="PF13637">
    <property type="entry name" value="Ank_4"/>
    <property type="match status" value="1"/>
</dbReference>
<evidence type="ECO:0000313" key="11">
    <source>
        <dbReference type="Proteomes" id="UP000825729"/>
    </source>
</evidence>
<gene>
    <name evidence="10" type="ORF">H6P81_007675</name>
</gene>
<evidence type="ECO:0000256" key="8">
    <source>
        <dbReference type="SAM" id="Phobius"/>
    </source>
</evidence>
<accession>A0AAV7F4K8</accession>
<name>A0AAV7F4K8_ARIFI</name>
<protein>
    <recommendedName>
        <fullName evidence="9">PGG domain-containing protein</fullName>
    </recommendedName>
</protein>
<feature type="repeat" description="ANK" evidence="7">
    <location>
        <begin position="320"/>
        <end position="340"/>
    </location>
</feature>
<dbReference type="InterPro" id="IPR002110">
    <property type="entry name" value="Ankyrin_rpt"/>
</dbReference>
<dbReference type="SUPFAM" id="SSF48403">
    <property type="entry name" value="Ankyrin repeat"/>
    <property type="match status" value="1"/>
</dbReference>
<proteinExistence type="predicted"/>
<dbReference type="InterPro" id="IPR026961">
    <property type="entry name" value="PGG_dom"/>
</dbReference>
<keyword evidence="2 8" id="KW-0812">Transmembrane</keyword>
<dbReference type="PANTHER" id="PTHR24186">
    <property type="entry name" value="PROTEIN PHOSPHATASE 1 REGULATORY SUBUNIT"/>
    <property type="match status" value="1"/>
</dbReference>
<dbReference type="Pfam" id="PF13962">
    <property type="entry name" value="PGG"/>
    <property type="match status" value="1"/>
</dbReference>
<keyword evidence="6 8" id="KW-0472">Membrane</keyword>
<evidence type="ECO:0000256" key="4">
    <source>
        <dbReference type="ARBA" id="ARBA00022989"/>
    </source>
</evidence>
<evidence type="ECO:0000256" key="7">
    <source>
        <dbReference type="PROSITE-ProRule" id="PRU00023"/>
    </source>
</evidence>
<dbReference type="GO" id="GO:0005886">
    <property type="term" value="C:plasma membrane"/>
    <property type="evidence" value="ECO:0007669"/>
    <property type="project" value="TreeGrafter"/>
</dbReference>
<sequence>MDAQLLRAAQTGDVRLLRRLVERDANLLLRATAQDNTVLHLAARYGHLDVVSEVYARHPSLHGRVNSKGDSPLHVAARAGHSRVVQFLVNCAKGGSGPGSAAGDGRVLGSRNKRNCTPLLEAVRFGHLDAVVLLIGAEPEALSTANSAGESPLYVAAEHGFVEIARRLLAASGSSAHGDGPKGRTALHAAVLRGRLDVMEAILAKYPNLVGEADVYGRTPLHCAASLGNLRMVRRLLQLDGSAAYRPDNDGRSATHLASGGGHPAVVREIVSRCSDSFELLDGRGRNILHIAVERDKVGVVEYILENTHFEDLINEQDEDGNSPLHLAVIHHNLSIVYLLATHNRVDTSSANDGGLTPLDIAMEDNSPSFKVRKFRILRALRLGGGRRGLHHDEIGERVSQPPQPKTGDPVLIESCKSRASTLSLVAILIATVSFAAAFTMPGGFVGDGSKDRGSAVLRNRPALKAFVIADTVAMCSSIVVAFLLVWGATGDHDLLVQTLRFSMELMWIALQSMAVAFVTGVYAVVSKTRWLTVVVCVLGCMIPSSVSLVLLFHLLPLPVRWRRANGLALFKLFVLDFTSMIAFDDLDGKTSFWSTLTKVLFWRAP</sequence>
<organism evidence="10 11">
    <name type="scientific">Aristolochia fimbriata</name>
    <name type="common">White veined hardy Dutchman's pipe vine</name>
    <dbReference type="NCBI Taxonomy" id="158543"/>
    <lineage>
        <taxon>Eukaryota</taxon>
        <taxon>Viridiplantae</taxon>
        <taxon>Streptophyta</taxon>
        <taxon>Embryophyta</taxon>
        <taxon>Tracheophyta</taxon>
        <taxon>Spermatophyta</taxon>
        <taxon>Magnoliopsida</taxon>
        <taxon>Magnoliidae</taxon>
        <taxon>Piperales</taxon>
        <taxon>Aristolochiaceae</taxon>
        <taxon>Aristolochia</taxon>
    </lineage>
</organism>
<dbReference type="InterPro" id="IPR036770">
    <property type="entry name" value="Ankyrin_rpt-contain_sf"/>
</dbReference>
<dbReference type="PROSITE" id="PS50088">
    <property type="entry name" value="ANK_REPEAT"/>
    <property type="match status" value="5"/>
</dbReference>
<keyword evidence="3" id="KW-0677">Repeat</keyword>
<evidence type="ECO:0000259" key="9">
    <source>
        <dbReference type="Pfam" id="PF13962"/>
    </source>
</evidence>
<evidence type="ECO:0000256" key="6">
    <source>
        <dbReference type="ARBA" id="ARBA00023136"/>
    </source>
</evidence>
<dbReference type="SMART" id="SM00248">
    <property type="entry name" value="ANK"/>
    <property type="match status" value="9"/>
</dbReference>